<comment type="caution">
    <text evidence="2">The sequence shown here is derived from an EMBL/GenBank/DDBJ whole genome shotgun (WGS) entry which is preliminary data.</text>
</comment>
<sequence length="62" mass="7267">NLVSGGHFSINCDSFYPAYASLRFCNIIKIFFLFNFKYRNKVRVLQTETISVIWPKLYDNPG</sequence>
<dbReference type="EMBL" id="CAUOFW020005280">
    <property type="protein sequence ID" value="CAK9169345.1"/>
    <property type="molecule type" value="Genomic_DNA"/>
</dbReference>
<organism evidence="2 3">
    <name type="scientific">Ilex paraguariensis</name>
    <name type="common">yerba mate</name>
    <dbReference type="NCBI Taxonomy" id="185542"/>
    <lineage>
        <taxon>Eukaryota</taxon>
        <taxon>Viridiplantae</taxon>
        <taxon>Streptophyta</taxon>
        <taxon>Embryophyta</taxon>
        <taxon>Tracheophyta</taxon>
        <taxon>Spermatophyta</taxon>
        <taxon>Magnoliopsida</taxon>
        <taxon>eudicotyledons</taxon>
        <taxon>Gunneridae</taxon>
        <taxon>Pentapetalae</taxon>
        <taxon>asterids</taxon>
        <taxon>campanulids</taxon>
        <taxon>Aquifoliales</taxon>
        <taxon>Aquifoliaceae</taxon>
        <taxon>Ilex</taxon>
    </lineage>
</organism>
<keyword evidence="1" id="KW-0812">Transmembrane</keyword>
<gene>
    <name evidence="2" type="ORF">ILEXP_LOCUS38788</name>
</gene>
<reference evidence="2 3" key="1">
    <citation type="submission" date="2024-02" db="EMBL/GenBank/DDBJ databases">
        <authorList>
            <person name="Vignale AGUSTIN F."/>
            <person name="Sosa J E."/>
            <person name="Modenutti C."/>
        </authorList>
    </citation>
    <scope>NUCLEOTIDE SEQUENCE [LARGE SCALE GENOMIC DNA]</scope>
</reference>
<keyword evidence="1" id="KW-1133">Transmembrane helix</keyword>
<dbReference type="Proteomes" id="UP001642360">
    <property type="component" value="Unassembled WGS sequence"/>
</dbReference>
<feature type="non-terminal residue" evidence="2">
    <location>
        <position position="1"/>
    </location>
</feature>
<evidence type="ECO:0000256" key="1">
    <source>
        <dbReference type="SAM" id="Phobius"/>
    </source>
</evidence>
<protein>
    <submittedName>
        <fullName evidence="2">Uncharacterized protein</fullName>
    </submittedName>
</protein>
<keyword evidence="1" id="KW-0472">Membrane</keyword>
<proteinExistence type="predicted"/>
<name>A0ABC8TNZ2_9AQUA</name>
<accession>A0ABC8TNZ2</accession>
<evidence type="ECO:0000313" key="2">
    <source>
        <dbReference type="EMBL" id="CAK9169345.1"/>
    </source>
</evidence>
<dbReference type="AlphaFoldDB" id="A0ABC8TNZ2"/>
<keyword evidence="3" id="KW-1185">Reference proteome</keyword>
<feature type="transmembrane region" description="Helical" evidence="1">
    <location>
        <begin position="16"/>
        <end position="36"/>
    </location>
</feature>
<evidence type="ECO:0000313" key="3">
    <source>
        <dbReference type="Proteomes" id="UP001642360"/>
    </source>
</evidence>